<keyword evidence="3" id="KW-0235">DNA replication</keyword>
<evidence type="ECO:0000256" key="1">
    <source>
        <dbReference type="ARBA" id="ARBA00001968"/>
    </source>
</evidence>
<dbReference type="GO" id="GO:0005524">
    <property type="term" value="F:ATP binding"/>
    <property type="evidence" value="ECO:0007669"/>
    <property type="project" value="InterPro"/>
</dbReference>
<evidence type="ECO:0000259" key="7">
    <source>
        <dbReference type="PROSITE" id="PS50160"/>
    </source>
</evidence>
<dbReference type="CDD" id="cd07896">
    <property type="entry name" value="Adenylation_kDNA_ligase_like"/>
    <property type="match status" value="1"/>
</dbReference>
<dbReference type="PROSITE" id="PS50160">
    <property type="entry name" value="DNA_LIGASE_A3"/>
    <property type="match status" value="1"/>
</dbReference>
<evidence type="ECO:0000256" key="2">
    <source>
        <dbReference type="ARBA" id="ARBA00022598"/>
    </source>
</evidence>
<feature type="domain" description="ATP-dependent DNA ligase family profile" evidence="7">
    <location>
        <begin position="128"/>
        <end position="233"/>
    </location>
</feature>
<dbReference type="InterPro" id="IPR029319">
    <property type="entry name" value="DNA_ligase_OB"/>
</dbReference>
<dbReference type="Proteomes" id="UP000031278">
    <property type="component" value="Unassembled WGS sequence"/>
</dbReference>
<evidence type="ECO:0000313" key="8">
    <source>
        <dbReference type="EMBL" id="KHT63969.1"/>
    </source>
</evidence>
<proteinExistence type="predicted"/>
<keyword evidence="4" id="KW-0227">DNA damage</keyword>
<comment type="caution">
    <text evidence="8">The sequence shown here is derived from an EMBL/GenBank/DDBJ whole genome shotgun (WGS) entry which is preliminary data.</text>
</comment>
<dbReference type="InterPro" id="IPR012310">
    <property type="entry name" value="DNA_ligase_ATP-dep_cent"/>
</dbReference>
<dbReference type="CDD" id="cd08041">
    <property type="entry name" value="OBF_kDNA_ligase_like"/>
    <property type="match status" value="1"/>
</dbReference>
<dbReference type="NCBIfam" id="NF006592">
    <property type="entry name" value="PRK09125.1"/>
    <property type="match status" value="1"/>
</dbReference>
<dbReference type="Gene3D" id="2.40.50.140">
    <property type="entry name" value="Nucleic acid-binding proteins"/>
    <property type="match status" value="1"/>
</dbReference>
<dbReference type="Gene3D" id="3.30.1490.70">
    <property type="match status" value="1"/>
</dbReference>
<dbReference type="PANTHER" id="PTHR47810">
    <property type="entry name" value="DNA LIGASE"/>
    <property type="match status" value="1"/>
</dbReference>
<comment type="cofactor">
    <cofactor evidence="1">
        <name>a divalent metal cation</name>
        <dbReference type="ChEBI" id="CHEBI:60240"/>
    </cofactor>
</comment>
<dbReference type="Gene3D" id="3.30.470.30">
    <property type="entry name" value="DNA ligase/mRNA capping enzyme"/>
    <property type="match status" value="1"/>
</dbReference>
<dbReference type="Pfam" id="PF14743">
    <property type="entry name" value="DNA_ligase_OB_2"/>
    <property type="match status" value="1"/>
</dbReference>
<dbReference type="AlphaFoldDB" id="A0A0B9G5S1"/>
<dbReference type="InterPro" id="IPR050326">
    <property type="entry name" value="NAD_dep_DNA_ligaseB"/>
</dbReference>
<dbReference type="GO" id="GO:0006260">
    <property type="term" value="P:DNA replication"/>
    <property type="evidence" value="ECO:0007669"/>
    <property type="project" value="UniProtKB-KW"/>
</dbReference>
<evidence type="ECO:0000256" key="6">
    <source>
        <dbReference type="ARBA" id="ARBA00034003"/>
    </source>
</evidence>
<dbReference type="GO" id="GO:0006310">
    <property type="term" value="P:DNA recombination"/>
    <property type="evidence" value="ECO:0007669"/>
    <property type="project" value="InterPro"/>
</dbReference>
<organism evidence="8 9">
    <name type="scientific">Photobacterium gaetbulicola</name>
    <dbReference type="NCBI Taxonomy" id="1295392"/>
    <lineage>
        <taxon>Bacteria</taxon>
        <taxon>Pseudomonadati</taxon>
        <taxon>Pseudomonadota</taxon>
        <taxon>Gammaproteobacteria</taxon>
        <taxon>Vibrionales</taxon>
        <taxon>Vibrionaceae</taxon>
        <taxon>Photobacterium</taxon>
    </lineage>
</organism>
<sequence length="285" mass="32661">MLFALGPFNPAVASDPVAYKLMHASSINIDMLEQEEELVQQLKSYLASEKLDGIRAVWTGETLVTRQGNPIFAPPWFVEHLPKDTWLEGELWIERQQFQLLSSIVRDRHPNEKEWQRVKFMVFDSPSIKAPFQDRVLTLKTHIQTINQPYIQLLPQHDIASITELEQLLETIRSQGGEGVMLHRKDNLYHPGRNQNLIKVKPYQDDEAVVIGYVPGKGKYHGLMGAVWVITSDNRKFKIGSGFSDHDRQYPPPIGATVHYRFNGYTASGLPRFARFLRVRNSPDS</sequence>
<dbReference type="GO" id="GO:0003910">
    <property type="term" value="F:DNA ligase (ATP) activity"/>
    <property type="evidence" value="ECO:0007669"/>
    <property type="project" value="UniProtKB-EC"/>
</dbReference>
<dbReference type="SUPFAM" id="SSF50249">
    <property type="entry name" value="Nucleic acid-binding proteins"/>
    <property type="match status" value="1"/>
</dbReference>
<dbReference type="GO" id="GO:0006281">
    <property type="term" value="P:DNA repair"/>
    <property type="evidence" value="ECO:0007669"/>
    <property type="project" value="UniProtKB-KW"/>
</dbReference>
<reference evidence="8 9" key="1">
    <citation type="submission" date="2014-12" db="EMBL/GenBank/DDBJ databases">
        <title>Genome sequencing of Photobacterium gaetbulicola AD005a.</title>
        <authorList>
            <person name="Adrian T.G.S."/>
            <person name="Chan K.G."/>
        </authorList>
    </citation>
    <scope>NUCLEOTIDE SEQUENCE [LARGE SCALE GENOMIC DNA]</scope>
    <source>
        <strain evidence="8 9">AD005a</strain>
    </source>
</reference>
<dbReference type="PANTHER" id="PTHR47810:SF1">
    <property type="entry name" value="DNA LIGASE B"/>
    <property type="match status" value="1"/>
</dbReference>
<evidence type="ECO:0000256" key="5">
    <source>
        <dbReference type="ARBA" id="ARBA00023204"/>
    </source>
</evidence>
<evidence type="ECO:0000313" key="9">
    <source>
        <dbReference type="Proteomes" id="UP000031278"/>
    </source>
</evidence>
<dbReference type="InterPro" id="IPR012340">
    <property type="entry name" value="NA-bd_OB-fold"/>
</dbReference>
<dbReference type="SUPFAM" id="SSF56091">
    <property type="entry name" value="DNA ligase/mRNA capping enzyme, catalytic domain"/>
    <property type="match status" value="1"/>
</dbReference>
<name>A0A0B9G5S1_9GAMM</name>
<gene>
    <name evidence="8" type="ORF">RJ45_09250</name>
</gene>
<evidence type="ECO:0000256" key="4">
    <source>
        <dbReference type="ARBA" id="ARBA00022763"/>
    </source>
</evidence>
<keyword evidence="5" id="KW-0234">DNA repair</keyword>
<protein>
    <recommendedName>
        <fullName evidence="7">ATP-dependent DNA ligase family profile domain-containing protein</fullName>
    </recommendedName>
</protein>
<accession>A0A0B9G5S1</accession>
<comment type="catalytic activity">
    <reaction evidence="6">
        <text>ATP + (deoxyribonucleotide)n-3'-hydroxyl + 5'-phospho-(deoxyribonucleotide)m = (deoxyribonucleotide)n+m + AMP + diphosphate.</text>
        <dbReference type="EC" id="6.5.1.1"/>
    </reaction>
</comment>
<dbReference type="Pfam" id="PF01068">
    <property type="entry name" value="DNA_ligase_A_M"/>
    <property type="match status" value="1"/>
</dbReference>
<dbReference type="EMBL" id="JWLZ01000146">
    <property type="protein sequence ID" value="KHT63969.1"/>
    <property type="molecule type" value="Genomic_DNA"/>
</dbReference>
<keyword evidence="2" id="KW-0436">Ligase</keyword>
<evidence type="ECO:0000256" key="3">
    <source>
        <dbReference type="ARBA" id="ARBA00022705"/>
    </source>
</evidence>